<evidence type="ECO:0000313" key="4">
    <source>
        <dbReference type="Proteomes" id="UP000027222"/>
    </source>
</evidence>
<dbReference type="Pfam" id="PF04185">
    <property type="entry name" value="Phosphoesterase"/>
    <property type="match status" value="1"/>
</dbReference>
<keyword evidence="2" id="KW-0732">Signal</keyword>
<evidence type="ECO:0000313" key="3">
    <source>
        <dbReference type="EMBL" id="KDR66418.1"/>
    </source>
</evidence>
<feature type="signal peptide" evidence="2">
    <location>
        <begin position="1"/>
        <end position="17"/>
    </location>
</feature>
<dbReference type="GO" id="GO:0009395">
    <property type="term" value="P:phospholipid catabolic process"/>
    <property type="evidence" value="ECO:0007669"/>
    <property type="project" value="TreeGrafter"/>
</dbReference>
<dbReference type="PANTHER" id="PTHR31956:SF15">
    <property type="entry name" value="ACID PHOSPHATASE PHOA"/>
    <property type="match status" value="1"/>
</dbReference>
<evidence type="ECO:0000256" key="2">
    <source>
        <dbReference type="SAM" id="SignalP"/>
    </source>
</evidence>
<evidence type="ECO:0008006" key="5">
    <source>
        <dbReference type="Google" id="ProtNLM"/>
    </source>
</evidence>
<organism evidence="3 4">
    <name type="scientific">Galerina marginata (strain CBS 339.88)</name>
    <dbReference type="NCBI Taxonomy" id="685588"/>
    <lineage>
        <taxon>Eukaryota</taxon>
        <taxon>Fungi</taxon>
        <taxon>Dikarya</taxon>
        <taxon>Basidiomycota</taxon>
        <taxon>Agaricomycotina</taxon>
        <taxon>Agaricomycetes</taxon>
        <taxon>Agaricomycetidae</taxon>
        <taxon>Agaricales</taxon>
        <taxon>Agaricineae</taxon>
        <taxon>Strophariaceae</taxon>
        <taxon>Galerina</taxon>
    </lineage>
</organism>
<keyword evidence="4" id="KW-1185">Reference proteome</keyword>
<evidence type="ECO:0000256" key="1">
    <source>
        <dbReference type="ARBA" id="ARBA00022801"/>
    </source>
</evidence>
<gene>
    <name evidence="3" type="ORF">GALMADRAFT_130863</name>
</gene>
<dbReference type="FunFam" id="3.40.720.10:FF:000064">
    <property type="entry name" value="Probable acid phosphatase Pho610"/>
    <property type="match status" value="1"/>
</dbReference>
<dbReference type="EMBL" id="KL142423">
    <property type="protein sequence ID" value="KDR66418.1"/>
    <property type="molecule type" value="Genomic_DNA"/>
</dbReference>
<reference evidence="4" key="1">
    <citation type="journal article" date="2014" name="Proc. Natl. Acad. Sci. U.S.A.">
        <title>Extensive sampling of basidiomycete genomes demonstrates inadequacy of the white-rot/brown-rot paradigm for wood decay fungi.</title>
        <authorList>
            <person name="Riley R."/>
            <person name="Salamov A.A."/>
            <person name="Brown D.W."/>
            <person name="Nagy L.G."/>
            <person name="Floudas D."/>
            <person name="Held B.W."/>
            <person name="Levasseur A."/>
            <person name="Lombard V."/>
            <person name="Morin E."/>
            <person name="Otillar R."/>
            <person name="Lindquist E.A."/>
            <person name="Sun H."/>
            <person name="LaButti K.M."/>
            <person name="Schmutz J."/>
            <person name="Jabbour D."/>
            <person name="Luo H."/>
            <person name="Baker S.E."/>
            <person name="Pisabarro A.G."/>
            <person name="Walton J.D."/>
            <person name="Blanchette R.A."/>
            <person name="Henrissat B."/>
            <person name="Martin F."/>
            <person name="Cullen D."/>
            <person name="Hibbett D.S."/>
            <person name="Grigoriev I.V."/>
        </authorList>
    </citation>
    <scope>NUCLEOTIDE SEQUENCE [LARGE SCALE GENOMIC DNA]</scope>
    <source>
        <strain evidence="4">CBS 339.88</strain>
    </source>
</reference>
<proteinExistence type="predicted"/>
<dbReference type="STRING" id="685588.A0A067SI38"/>
<dbReference type="SUPFAM" id="SSF53649">
    <property type="entry name" value="Alkaline phosphatase-like"/>
    <property type="match status" value="1"/>
</dbReference>
<dbReference type="OrthoDB" id="5135119at2759"/>
<accession>A0A067SI38</accession>
<dbReference type="HOGENOM" id="CLU_027977_2_0_1"/>
<keyword evidence="1" id="KW-0378">Hydrolase</keyword>
<dbReference type="InterPro" id="IPR007312">
    <property type="entry name" value="Phosphoesterase"/>
</dbReference>
<protein>
    <recommendedName>
        <fullName evidence="5">Acid phosphatase</fullName>
    </recommendedName>
</protein>
<dbReference type="Proteomes" id="UP000027222">
    <property type="component" value="Unassembled WGS sequence"/>
</dbReference>
<feature type="chain" id="PRO_5001648963" description="Acid phosphatase" evidence="2">
    <location>
        <begin position="18"/>
        <end position="392"/>
    </location>
</feature>
<dbReference type="InterPro" id="IPR017850">
    <property type="entry name" value="Alkaline_phosphatase_core_sf"/>
</dbReference>
<dbReference type="GO" id="GO:0016788">
    <property type="term" value="F:hydrolase activity, acting on ester bonds"/>
    <property type="evidence" value="ECO:0007669"/>
    <property type="project" value="InterPro"/>
</dbReference>
<dbReference type="Gene3D" id="3.40.720.10">
    <property type="entry name" value="Alkaline Phosphatase, subunit A"/>
    <property type="match status" value="1"/>
</dbReference>
<dbReference type="AlphaFoldDB" id="A0A067SI38"/>
<sequence>MILTSLISAALVLTARASHFPKFPGPPKRIVPGLVFDRFITIWLENTDFAGAAADPNFAALTKQGVQLTNYFAVTHPSEPNYVASVGGEYFGMQNDNLNRVPENVSTIVDLLEAKGISWAEYQEDMPSSGFQGLQFLNPSGANDYVRKHNPLIVYDSVANSPGRSAQIKNFTLFQKDLENNDIPQWAFITPNMTNDGHDTNVTFAGKWAKGFLDPLLKNPKFNSPKTLILLTFDETEDDGAQNRIDSILLGNAVPKKLVGTKDTWFYNHYSDLATVEANWHLDTLGRFDVGANVFSFVAEKTGDALRTLKNPPLDQTFLNGSYPGIFNTDPGQLAPLPIPNTKLVVNHRVVLPEIVKIWGSPALQACTIYTGSLEIPSIENPPVLPKSCHLE</sequence>
<dbReference type="PANTHER" id="PTHR31956">
    <property type="entry name" value="NON-SPECIFIC PHOSPHOLIPASE C4-RELATED"/>
    <property type="match status" value="1"/>
</dbReference>
<name>A0A067SI38_GALM3</name>